<evidence type="ECO:0008006" key="3">
    <source>
        <dbReference type="Google" id="ProtNLM"/>
    </source>
</evidence>
<organism evidence="1 2">
    <name type="scientific">Bradyrhizobium campsiandrae</name>
    <dbReference type="NCBI Taxonomy" id="1729892"/>
    <lineage>
        <taxon>Bacteria</taxon>
        <taxon>Pseudomonadati</taxon>
        <taxon>Pseudomonadota</taxon>
        <taxon>Alphaproteobacteria</taxon>
        <taxon>Hyphomicrobiales</taxon>
        <taxon>Nitrobacteraceae</taxon>
        <taxon>Bradyrhizobium</taxon>
    </lineage>
</organism>
<comment type="caution">
    <text evidence="1">The sequence shown here is derived from an EMBL/GenBank/DDBJ whole genome shotgun (WGS) entry which is preliminary data.</text>
</comment>
<dbReference type="Proteomes" id="UP000639516">
    <property type="component" value="Unassembled WGS sequence"/>
</dbReference>
<gene>
    <name evidence="1" type="ORF">HA482_40965</name>
</gene>
<reference evidence="1 2" key="1">
    <citation type="journal article" date="2020" name="Arch. Microbiol.">
        <title>Bradyrhizobium campsiandrae sp. nov., a nitrogen-fixing bacterial strain isolated from a native leguminous tree from the Amazon adapted to flooded conditions.</title>
        <authorList>
            <person name="Cabral Michel D."/>
            <person name="Martins da Costa E."/>
            <person name="Azarias Guimaraes A."/>
            <person name="Soares de Carvalho T."/>
            <person name="Santos de Castro Caputo P."/>
            <person name="Willems A."/>
            <person name="de Souza Moreira F.M."/>
        </authorList>
    </citation>
    <scope>NUCLEOTIDE SEQUENCE [LARGE SCALE GENOMIC DNA]</scope>
    <source>
        <strain evidence="2">INPA 384B</strain>
    </source>
</reference>
<dbReference type="EMBL" id="JAATTO010000122">
    <property type="protein sequence ID" value="MBC9984550.1"/>
    <property type="molecule type" value="Genomic_DNA"/>
</dbReference>
<accession>A0ABR7UKP4</accession>
<keyword evidence="2" id="KW-1185">Reference proteome</keyword>
<protein>
    <recommendedName>
        <fullName evidence="3">Bacteriocin</fullName>
    </recommendedName>
</protein>
<proteinExistence type="predicted"/>
<sequence length="75" mass="7513">MQSSDHANSGMIELTDAELDTIVGGNWLGDAFRAIGSAIVHAIEWVGGVIAGGVQGPGNLRGPFGPGSGPGQPPF</sequence>
<evidence type="ECO:0000313" key="2">
    <source>
        <dbReference type="Proteomes" id="UP000639516"/>
    </source>
</evidence>
<evidence type="ECO:0000313" key="1">
    <source>
        <dbReference type="EMBL" id="MBC9984550.1"/>
    </source>
</evidence>
<dbReference type="RefSeq" id="WP_188108261.1">
    <property type="nucleotide sequence ID" value="NZ_JAANIH010000118.1"/>
</dbReference>
<name>A0ABR7UKP4_9BRAD</name>